<dbReference type="InterPro" id="IPR037238">
    <property type="entry name" value="YbiA-like_sf"/>
</dbReference>
<evidence type="ECO:0000313" key="4">
    <source>
        <dbReference type="Proteomes" id="UP000663844"/>
    </source>
</evidence>
<dbReference type="InterPro" id="IPR012816">
    <property type="entry name" value="NADAR"/>
</dbReference>
<keyword evidence="1" id="KW-0472">Membrane</keyword>
<dbReference type="Gene3D" id="1.10.357.40">
    <property type="entry name" value="YbiA-like"/>
    <property type="match status" value="1"/>
</dbReference>
<evidence type="ECO:0000256" key="1">
    <source>
        <dbReference type="SAM" id="Phobius"/>
    </source>
</evidence>
<feature type="transmembrane region" description="Helical" evidence="1">
    <location>
        <begin position="49"/>
        <end position="66"/>
    </location>
</feature>
<dbReference type="Pfam" id="PF08719">
    <property type="entry name" value="NADAR"/>
    <property type="match status" value="1"/>
</dbReference>
<dbReference type="EMBL" id="CAJOAZ010001580">
    <property type="protein sequence ID" value="CAF3832007.1"/>
    <property type="molecule type" value="Genomic_DNA"/>
</dbReference>
<evidence type="ECO:0000259" key="2">
    <source>
        <dbReference type="Pfam" id="PF08719"/>
    </source>
</evidence>
<gene>
    <name evidence="3" type="ORF">OXD698_LOCUS20118</name>
</gene>
<comment type="caution">
    <text evidence="3">The sequence shown here is derived from an EMBL/GenBank/DDBJ whole genome shotgun (WGS) entry which is preliminary data.</text>
</comment>
<dbReference type="CDD" id="cd15457">
    <property type="entry name" value="NADAR"/>
    <property type="match status" value="1"/>
</dbReference>
<dbReference type="Proteomes" id="UP000663844">
    <property type="component" value="Unassembled WGS sequence"/>
</dbReference>
<name>A0A819D6E1_9BILA</name>
<dbReference type="SUPFAM" id="SSF143990">
    <property type="entry name" value="YbiA-like"/>
    <property type="match status" value="1"/>
</dbReference>
<keyword evidence="1" id="KW-1133">Transmembrane helix</keyword>
<dbReference type="AlphaFoldDB" id="A0A819D6E1"/>
<accession>A0A819D6E1</accession>
<sequence>MFTQNEPMKRALLKYRNSLFVEAAGSDCIWGVGLCENDPMIKTRTNWRGLNLLAYILTYIAIRIYNEDNKSLK</sequence>
<reference evidence="3" key="1">
    <citation type="submission" date="2021-02" db="EMBL/GenBank/DDBJ databases">
        <authorList>
            <person name="Nowell W R."/>
        </authorList>
    </citation>
    <scope>NUCLEOTIDE SEQUENCE</scope>
</reference>
<feature type="domain" description="NADAR" evidence="2">
    <location>
        <begin position="2"/>
        <end position="59"/>
    </location>
</feature>
<keyword evidence="1" id="KW-0812">Transmembrane</keyword>
<organism evidence="3 4">
    <name type="scientific">Adineta steineri</name>
    <dbReference type="NCBI Taxonomy" id="433720"/>
    <lineage>
        <taxon>Eukaryota</taxon>
        <taxon>Metazoa</taxon>
        <taxon>Spiralia</taxon>
        <taxon>Gnathifera</taxon>
        <taxon>Rotifera</taxon>
        <taxon>Eurotatoria</taxon>
        <taxon>Bdelloidea</taxon>
        <taxon>Adinetida</taxon>
        <taxon>Adinetidae</taxon>
        <taxon>Adineta</taxon>
    </lineage>
</organism>
<protein>
    <recommendedName>
        <fullName evidence="2">NADAR domain-containing protein</fullName>
    </recommendedName>
</protein>
<proteinExistence type="predicted"/>
<evidence type="ECO:0000313" key="3">
    <source>
        <dbReference type="EMBL" id="CAF3832007.1"/>
    </source>
</evidence>